<dbReference type="AlphaFoldDB" id="A0A9P9EKB6"/>
<dbReference type="GO" id="GO:0016985">
    <property type="term" value="F:mannan endo-1,4-beta-mannosidase activity"/>
    <property type="evidence" value="ECO:0007669"/>
    <property type="project" value="UniProtKB-EC"/>
</dbReference>
<evidence type="ECO:0000256" key="9">
    <source>
        <dbReference type="RuleBase" id="RU361153"/>
    </source>
</evidence>
<evidence type="ECO:0000313" key="13">
    <source>
        <dbReference type="Proteomes" id="UP000700596"/>
    </source>
</evidence>
<dbReference type="InterPro" id="IPR017853">
    <property type="entry name" value="GH"/>
</dbReference>
<dbReference type="GO" id="GO:0046355">
    <property type="term" value="P:mannan catabolic process"/>
    <property type="evidence" value="ECO:0007669"/>
    <property type="project" value="UniProtKB-ARBA"/>
</dbReference>
<feature type="chain" id="PRO_5040469322" description="mannan endo-1,4-beta-mannosidase" evidence="10">
    <location>
        <begin position="22"/>
        <end position="374"/>
    </location>
</feature>
<dbReference type="SUPFAM" id="SSF51445">
    <property type="entry name" value="(Trans)glycosidases"/>
    <property type="match status" value="1"/>
</dbReference>
<dbReference type="PANTHER" id="PTHR31451:SF39">
    <property type="entry name" value="MANNAN ENDO-1,4-BETA-MANNOSIDASE 1"/>
    <property type="match status" value="1"/>
</dbReference>
<keyword evidence="13" id="KW-1185">Reference proteome</keyword>
<dbReference type="InterPro" id="IPR001547">
    <property type="entry name" value="Glyco_hydro_5"/>
</dbReference>
<keyword evidence="7 9" id="KW-0378">Hydrolase</keyword>
<dbReference type="OrthoDB" id="428177at2759"/>
<feature type="domain" description="Glycoside hydrolase family 5" evidence="11">
    <location>
        <begin position="44"/>
        <end position="325"/>
    </location>
</feature>
<dbReference type="Gene3D" id="3.20.20.80">
    <property type="entry name" value="Glycosidases"/>
    <property type="match status" value="1"/>
</dbReference>
<proteinExistence type="inferred from homology"/>
<evidence type="ECO:0000256" key="5">
    <source>
        <dbReference type="ARBA" id="ARBA00022525"/>
    </source>
</evidence>
<dbReference type="Pfam" id="PF00150">
    <property type="entry name" value="Cellulase"/>
    <property type="match status" value="1"/>
</dbReference>
<feature type="signal peptide" evidence="10">
    <location>
        <begin position="1"/>
        <end position="21"/>
    </location>
</feature>
<name>A0A9P9EKB6_9PLEO</name>
<keyword evidence="6 10" id="KW-0732">Signal</keyword>
<accession>A0A9P9EKB6</accession>
<dbReference type="PANTHER" id="PTHR31451">
    <property type="match status" value="1"/>
</dbReference>
<reference evidence="12" key="1">
    <citation type="journal article" date="2021" name="Nat. Commun.">
        <title>Genetic determinants of endophytism in the Arabidopsis root mycobiome.</title>
        <authorList>
            <person name="Mesny F."/>
            <person name="Miyauchi S."/>
            <person name="Thiergart T."/>
            <person name="Pickel B."/>
            <person name="Atanasova L."/>
            <person name="Karlsson M."/>
            <person name="Huettel B."/>
            <person name="Barry K.W."/>
            <person name="Haridas S."/>
            <person name="Chen C."/>
            <person name="Bauer D."/>
            <person name="Andreopoulos W."/>
            <person name="Pangilinan J."/>
            <person name="LaButti K."/>
            <person name="Riley R."/>
            <person name="Lipzen A."/>
            <person name="Clum A."/>
            <person name="Drula E."/>
            <person name="Henrissat B."/>
            <person name="Kohler A."/>
            <person name="Grigoriev I.V."/>
            <person name="Martin F.M."/>
            <person name="Hacquard S."/>
        </authorList>
    </citation>
    <scope>NUCLEOTIDE SEQUENCE</scope>
    <source>
        <strain evidence="12">MPI-CAGE-CH-0243</strain>
    </source>
</reference>
<keyword evidence="8 9" id="KW-0326">Glycosidase</keyword>
<evidence type="ECO:0000256" key="1">
    <source>
        <dbReference type="ARBA" id="ARBA00001678"/>
    </source>
</evidence>
<comment type="caution">
    <text evidence="12">The sequence shown here is derived from an EMBL/GenBank/DDBJ whole genome shotgun (WGS) entry which is preliminary data.</text>
</comment>
<comment type="subcellular location">
    <subcellularLocation>
        <location evidence="2">Secreted</location>
    </subcellularLocation>
</comment>
<evidence type="ECO:0000259" key="11">
    <source>
        <dbReference type="Pfam" id="PF00150"/>
    </source>
</evidence>
<organism evidence="12 13">
    <name type="scientific">Dendryphion nanum</name>
    <dbReference type="NCBI Taxonomy" id="256645"/>
    <lineage>
        <taxon>Eukaryota</taxon>
        <taxon>Fungi</taxon>
        <taxon>Dikarya</taxon>
        <taxon>Ascomycota</taxon>
        <taxon>Pezizomycotina</taxon>
        <taxon>Dothideomycetes</taxon>
        <taxon>Pleosporomycetidae</taxon>
        <taxon>Pleosporales</taxon>
        <taxon>Torulaceae</taxon>
        <taxon>Dendryphion</taxon>
    </lineage>
</organism>
<dbReference type="PROSITE" id="PS51257">
    <property type="entry name" value="PROKAR_LIPOPROTEIN"/>
    <property type="match status" value="1"/>
</dbReference>
<evidence type="ECO:0000256" key="4">
    <source>
        <dbReference type="ARBA" id="ARBA00012706"/>
    </source>
</evidence>
<comment type="similarity">
    <text evidence="3 9">Belongs to the glycosyl hydrolase 5 (cellulase A) family.</text>
</comment>
<comment type="catalytic activity">
    <reaction evidence="1">
        <text>Random hydrolysis of (1-&gt;4)-beta-D-mannosidic linkages in mannans, galactomannans and glucomannans.</text>
        <dbReference type="EC" id="3.2.1.78"/>
    </reaction>
</comment>
<sequence length="374" mass="40467">MHSKTLFAGLFAIASFGTVSCAPEGERGASKSFAGSNLYFLHALPKAEQKTYVTTLASHGVKVLRLWVTGLKAGCQKGSNLNAIPQLETTVGQYDTTVLKALDDTLKLLHENNIKAIISPHNANALGGGSAECDAYCKKYGAAANFYSSAAAKADYDARIRTILNFKSPNFGNKPWKDLREVIWAIDLQNEPLITNPEKAAANDPDDWVCGRAGEMRKELGTSNILVATGGIAGSHYCCDHEFNLIEKALRCDALDILSVHSYMSKASDWAYFITGAKSVLRTANQAKKLVMVEEWGVAVGNQDNFEKQVKVFNDAGIPWLYWQFVPGKDGSQSGAPANCGYDSYEIGLNSPKGNIGDAVRAANRATANQTWVL</sequence>
<keyword evidence="5" id="KW-0964">Secreted</keyword>
<dbReference type="GO" id="GO:0005576">
    <property type="term" value="C:extracellular region"/>
    <property type="evidence" value="ECO:0007669"/>
    <property type="project" value="UniProtKB-SubCell"/>
</dbReference>
<dbReference type="EC" id="3.2.1.78" evidence="4"/>
<protein>
    <recommendedName>
        <fullName evidence="4">mannan endo-1,4-beta-mannosidase</fullName>
        <ecNumber evidence="4">3.2.1.78</ecNumber>
    </recommendedName>
</protein>
<evidence type="ECO:0000313" key="12">
    <source>
        <dbReference type="EMBL" id="KAH7138674.1"/>
    </source>
</evidence>
<evidence type="ECO:0000256" key="7">
    <source>
        <dbReference type="ARBA" id="ARBA00022801"/>
    </source>
</evidence>
<evidence type="ECO:0000256" key="8">
    <source>
        <dbReference type="ARBA" id="ARBA00023295"/>
    </source>
</evidence>
<gene>
    <name evidence="12" type="ORF">B0J11DRAFT_22402</name>
</gene>
<dbReference type="InterPro" id="IPR045053">
    <property type="entry name" value="MAN-like"/>
</dbReference>
<evidence type="ECO:0000256" key="10">
    <source>
        <dbReference type="SAM" id="SignalP"/>
    </source>
</evidence>
<evidence type="ECO:0000256" key="3">
    <source>
        <dbReference type="ARBA" id="ARBA00005641"/>
    </source>
</evidence>
<evidence type="ECO:0000256" key="6">
    <source>
        <dbReference type="ARBA" id="ARBA00022729"/>
    </source>
</evidence>
<dbReference type="Proteomes" id="UP000700596">
    <property type="component" value="Unassembled WGS sequence"/>
</dbReference>
<dbReference type="EMBL" id="JAGMWT010000001">
    <property type="protein sequence ID" value="KAH7138674.1"/>
    <property type="molecule type" value="Genomic_DNA"/>
</dbReference>
<evidence type="ECO:0000256" key="2">
    <source>
        <dbReference type="ARBA" id="ARBA00004613"/>
    </source>
</evidence>